<gene>
    <name evidence="1" type="ORF">V6N12_033079</name>
</gene>
<accession>A0ABR2BCI6</accession>
<dbReference type="EMBL" id="JBBPBM010000134">
    <property type="protein sequence ID" value="KAK8504828.1"/>
    <property type="molecule type" value="Genomic_DNA"/>
</dbReference>
<protein>
    <submittedName>
        <fullName evidence="1">Uncharacterized protein</fullName>
    </submittedName>
</protein>
<name>A0ABR2BCI6_9ROSI</name>
<keyword evidence="2" id="KW-1185">Reference proteome</keyword>
<sequence length="137" mass="15305">MLYSPVDLPVIITVHVTVRGWVALRFFANNPGKFSLIKEKKLGTSIWLSYKHMWLDMLVITTKLKTLGVIAINGGCDDCNVNSICLDTFKRGFCPTLAVLIRHTKLLVAFELSDSGNFTKEASLFNPSTLFLCGKHQ</sequence>
<comment type="caution">
    <text evidence="1">The sequence shown here is derived from an EMBL/GenBank/DDBJ whole genome shotgun (WGS) entry which is preliminary data.</text>
</comment>
<organism evidence="1 2">
    <name type="scientific">Hibiscus sabdariffa</name>
    <name type="common">roselle</name>
    <dbReference type="NCBI Taxonomy" id="183260"/>
    <lineage>
        <taxon>Eukaryota</taxon>
        <taxon>Viridiplantae</taxon>
        <taxon>Streptophyta</taxon>
        <taxon>Embryophyta</taxon>
        <taxon>Tracheophyta</taxon>
        <taxon>Spermatophyta</taxon>
        <taxon>Magnoliopsida</taxon>
        <taxon>eudicotyledons</taxon>
        <taxon>Gunneridae</taxon>
        <taxon>Pentapetalae</taxon>
        <taxon>rosids</taxon>
        <taxon>malvids</taxon>
        <taxon>Malvales</taxon>
        <taxon>Malvaceae</taxon>
        <taxon>Malvoideae</taxon>
        <taxon>Hibiscus</taxon>
    </lineage>
</organism>
<proteinExistence type="predicted"/>
<reference evidence="1 2" key="1">
    <citation type="journal article" date="2024" name="G3 (Bethesda)">
        <title>Genome assembly of Hibiscus sabdariffa L. provides insights into metabolisms of medicinal natural products.</title>
        <authorList>
            <person name="Kim T."/>
        </authorList>
    </citation>
    <scope>NUCLEOTIDE SEQUENCE [LARGE SCALE GENOMIC DNA]</scope>
    <source>
        <strain evidence="1">TK-2024</strain>
        <tissue evidence="1">Old leaves</tissue>
    </source>
</reference>
<dbReference type="Proteomes" id="UP001472677">
    <property type="component" value="Unassembled WGS sequence"/>
</dbReference>
<evidence type="ECO:0000313" key="1">
    <source>
        <dbReference type="EMBL" id="KAK8504828.1"/>
    </source>
</evidence>
<evidence type="ECO:0000313" key="2">
    <source>
        <dbReference type="Proteomes" id="UP001472677"/>
    </source>
</evidence>